<sequence length="200" mass="23448">MTTTGDFDVNRKPRFSTHSFGKSLFKNYLITNAIHIIVQVIQVISVSIFLNLKVDLSSIESDILPHRVICLLFSNNMGQQNIDIYQCILPSQYRTGRTFVFLICYTIIIICCNIICLIQSIHSFVSRSKRQEVWLPYCHAQFLIQMNNVQARRFVDYIGCDGHFIFTVSQKLMDKITFQRFFQLFVELTFTERHDEEVEI</sequence>
<keyword evidence="1" id="KW-1133">Transmembrane helix</keyword>
<dbReference type="AlphaFoldDB" id="A0A815E6W2"/>
<dbReference type="Proteomes" id="UP000663891">
    <property type="component" value="Unassembled WGS sequence"/>
</dbReference>
<organism evidence="2 6">
    <name type="scientific">Adineta steineri</name>
    <dbReference type="NCBI Taxonomy" id="433720"/>
    <lineage>
        <taxon>Eukaryota</taxon>
        <taxon>Metazoa</taxon>
        <taxon>Spiralia</taxon>
        <taxon>Gnathifera</taxon>
        <taxon>Rotifera</taxon>
        <taxon>Eurotatoria</taxon>
        <taxon>Bdelloidea</taxon>
        <taxon>Adinetida</taxon>
        <taxon>Adinetidae</taxon>
        <taxon>Adineta</taxon>
    </lineage>
</organism>
<dbReference type="EMBL" id="CAJNOE010000690">
    <property type="protein sequence ID" value="CAF1310708.1"/>
    <property type="molecule type" value="Genomic_DNA"/>
</dbReference>
<evidence type="ECO:0000256" key="1">
    <source>
        <dbReference type="SAM" id="Phobius"/>
    </source>
</evidence>
<evidence type="ECO:0000313" key="4">
    <source>
        <dbReference type="EMBL" id="CAF3968357.1"/>
    </source>
</evidence>
<comment type="caution">
    <text evidence="2">The sequence shown here is derived from an EMBL/GenBank/DDBJ whole genome shotgun (WGS) entry which is preliminary data.</text>
</comment>
<dbReference type="EMBL" id="CAJOBB010009515">
    <property type="protein sequence ID" value="CAF4229361.1"/>
    <property type="molecule type" value="Genomic_DNA"/>
</dbReference>
<proteinExistence type="predicted"/>
<evidence type="ECO:0000313" key="6">
    <source>
        <dbReference type="Proteomes" id="UP000663860"/>
    </source>
</evidence>
<evidence type="ECO:0000313" key="3">
    <source>
        <dbReference type="EMBL" id="CAF1391306.1"/>
    </source>
</evidence>
<feature type="transmembrane region" description="Helical" evidence="1">
    <location>
        <begin position="28"/>
        <end position="50"/>
    </location>
</feature>
<keyword evidence="1" id="KW-0812">Transmembrane</keyword>
<dbReference type="Proteomes" id="UP000663881">
    <property type="component" value="Unassembled WGS sequence"/>
</dbReference>
<protein>
    <submittedName>
        <fullName evidence="2">Uncharacterized protein</fullName>
    </submittedName>
</protein>
<dbReference type="EMBL" id="CAJNON010000849">
    <property type="protein sequence ID" value="CAF1391306.1"/>
    <property type="molecule type" value="Genomic_DNA"/>
</dbReference>
<evidence type="ECO:0000313" key="5">
    <source>
        <dbReference type="EMBL" id="CAF4229361.1"/>
    </source>
</evidence>
<dbReference type="Proteomes" id="UP000663868">
    <property type="component" value="Unassembled WGS sequence"/>
</dbReference>
<reference evidence="2" key="1">
    <citation type="submission" date="2021-02" db="EMBL/GenBank/DDBJ databases">
        <authorList>
            <person name="Nowell W R."/>
        </authorList>
    </citation>
    <scope>NUCLEOTIDE SEQUENCE</scope>
</reference>
<feature type="transmembrane region" description="Helical" evidence="1">
    <location>
        <begin position="99"/>
        <end position="121"/>
    </location>
</feature>
<dbReference type="EMBL" id="CAJOAY010002641">
    <property type="protein sequence ID" value="CAF3968357.1"/>
    <property type="molecule type" value="Genomic_DNA"/>
</dbReference>
<dbReference type="Proteomes" id="UP000663860">
    <property type="component" value="Unassembled WGS sequence"/>
</dbReference>
<evidence type="ECO:0000313" key="2">
    <source>
        <dbReference type="EMBL" id="CAF1310708.1"/>
    </source>
</evidence>
<accession>A0A815E6W2</accession>
<name>A0A815E6W2_9BILA</name>
<gene>
    <name evidence="2" type="ORF">IZO911_LOCUS34587</name>
    <name evidence="5" type="ORF">KXQ929_LOCUS41647</name>
    <name evidence="4" type="ORF">OKA104_LOCUS27954</name>
    <name evidence="3" type="ORF">VCS650_LOCUS35965</name>
</gene>
<keyword evidence="1" id="KW-0472">Membrane</keyword>